<dbReference type="GO" id="GO:0009055">
    <property type="term" value="F:electron transfer activity"/>
    <property type="evidence" value="ECO:0007669"/>
    <property type="project" value="InterPro"/>
</dbReference>
<dbReference type="SUPFAM" id="SSF52218">
    <property type="entry name" value="Flavoproteins"/>
    <property type="match status" value="1"/>
</dbReference>
<dbReference type="AlphaFoldDB" id="A0A347ZVP8"/>
<dbReference type="Pfam" id="PF19583">
    <property type="entry name" value="ODP"/>
    <property type="match status" value="1"/>
</dbReference>
<protein>
    <submittedName>
        <fullName evidence="3">Flavorubredoxin</fullName>
    </submittedName>
</protein>
<dbReference type="Gene3D" id="3.40.50.360">
    <property type="match status" value="1"/>
</dbReference>
<dbReference type="EMBL" id="QUMS01000003">
    <property type="protein sequence ID" value="REG07075.1"/>
    <property type="molecule type" value="Genomic_DNA"/>
</dbReference>
<dbReference type="PANTHER" id="PTHR43717">
    <property type="entry name" value="ANAEROBIC NITRIC OXIDE REDUCTASE FLAVORUBREDOXIN"/>
    <property type="match status" value="1"/>
</dbReference>
<dbReference type="InterPro" id="IPR016440">
    <property type="entry name" value="Rubredoxin-O_OxRdtase"/>
</dbReference>
<dbReference type="InterPro" id="IPR045761">
    <property type="entry name" value="ODP_dom"/>
</dbReference>
<feature type="domain" description="Flavodoxin-like" evidence="2">
    <location>
        <begin position="256"/>
        <end position="393"/>
    </location>
</feature>
<keyword evidence="4" id="KW-1185">Reference proteome</keyword>
<dbReference type="InterPro" id="IPR001279">
    <property type="entry name" value="Metallo-B-lactamas"/>
</dbReference>
<dbReference type="GO" id="GO:0046872">
    <property type="term" value="F:metal ion binding"/>
    <property type="evidence" value="ECO:0007669"/>
    <property type="project" value="InterPro"/>
</dbReference>
<evidence type="ECO:0000313" key="3">
    <source>
        <dbReference type="EMBL" id="REG07075.1"/>
    </source>
</evidence>
<dbReference type="CDD" id="cd07709">
    <property type="entry name" value="flavodiiron_proteins_MBL-fold"/>
    <property type="match status" value="1"/>
</dbReference>
<dbReference type="Pfam" id="PF00258">
    <property type="entry name" value="Flavodoxin_1"/>
    <property type="match status" value="1"/>
</dbReference>
<dbReference type="InterPro" id="IPR029039">
    <property type="entry name" value="Flavoprotein-like_sf"/>
</dbReference>
<dbReference type="GO" id="GO:0010181">
    <property type="term" value="F:FMN binding"/>
    <property type="evidence" value="ECO:0007669"/>
    <property type="project" value="InterPro"/>
</dbReference>
<accession>A0A347ZVP8</accession>
<dbReference type="GO" id="GO:0016491">
    <property type="term" value="F:oxidoreductase activity"/>
    <property type="evidence" value="ECO:0007669"/>
    <property type="project" value="InterPro"/>
</dbReference>
<dbReference type="Proteomes" id="UP000256388">
    <property type="component" value="Unassembled WGS sequence"/>
</dbReference>
<dbReference type="InterPro" id="IPR036866">
    <property type="entry name" value="RibonucZ/Hydroxyglut_hydro"/>
</dbReference>
<gene>
    <name evidence="3" type="ORF">DFR64_2279</name>
</gene>
<evidence type="ECO:0000313" key="4">
    <source>
        <dbReference type="Proteomes" id="UP000256388"/>
    </source>
</evidence>
<dbReference type="InterPro" id="IPR008254">
    <property type="entry name" value="Flavodoxin/NO_synth"/>
</dbReference>
<proteinExistence type="inferred from homology"/>
<dbReference type="SMART" id="SM00849">
    <property type="entry name" value="Lactamase_B"/>
    <property type="match status" value="1"/>
</dbReference>
<dbReference type="PANTHER" id="PTHR43717:SF1">
    <property type="entry name" value="ANAEROBIC NITRIC OXIDE REDUCTASE FLAVORUBREDOXIN"/>
    <property type="match status" value="1"/>
</dbReference>
<comment type="similarity">
    <text evidence="1">In the N-terminal section; belongs to the zinc metallo-hydrolase group 3 family.</text>
</comment>
<dbReference type="OrthoDB" id="9807946at2"/>
<sequence length="397" mass="44580">MKPNQLSENIFCLPVHDRSTRLFEGLWPIEKEGITYNSYLIRDEKTVLIDLCKELFQEDYLKELRTLVDPARIDYLVINHMEPDHSGALHAFRQAAPQALILGSAKTVKMLDDFFGITANIRSVSDGEELDLGSHKLRFISAPMVHWPETMFTYEVSTQTLFPCDAFGGYGIPENGIYDGDYSDLSYFETEALRYYTNIVAAFSKPVLNAGDKLSGLPLRTIAPSHGLVWNKDPQRIVELYLKWSSYGKEPAEKGVTLLHGSMYGNTDKMVAEVRRGLEASGVPLTVHDVTTTPVSYILPALWINQGVVIGAPTYEGTLFPTMQMVLHMAEIKRVFNKQAAYFGSYGWGGGATRFLNAQFEKMNWKLGEVLDFVGQPTEDDLKAGFAFGKRFGESIR</sequence>
<comment type="caution">
    <text evidence="3">The sequence shown here is derived from an EMBL/GenBank/DDBJ whole genome shotgun (WGS) entry which is preliminary data.</text>
</comment>
<organism evidence="3 4">
    <name type="scientific">Pelolinea submarina</name>
    <dbReference type="NCBI Taxonomy" id="913107"/>
    <lineage>
        <taxon>Bacteria</taxon>
        <taxon>Bacillati</taxon>
        <taxon>Chloroflexota</taxon>
        <taxon>Anaerolineae</taxon>
        <taxon>Anaerolineales</taxon>
        <taxon>Anaerolineaceae</taxon>
        <taxon>Pelolinea</taxon>
    </lineage>
</organism>
<dbReference type="Gene3D" id="3.60.15.10">
    <property type="entry name" value="Ribonuclease Z/Hydroxyacylglutathione hydrolase-like"/>
    <property type="match status" value="1"/>
</dbReference>
<name>A0A347ZVP8_9CHLR</name>
<dbReference type="RefSeq" id="WP_116225554.1">
    <property type="nucleotide sequence ID" value="NZ_AP018437.1"/>
</dbReference>
<evidence type="ECO:0000259" key="2">
    <source>
        <dbReference type="PROSITE" id="PS50902"/>
    </source>
</evidence>
<dbReference type="PROSITE" id="PS50902">
    <property type="entry name" value="FLAVODOXIN_LIKE"/>
    <property type="match status" value="1"/>
</dbReference>
<dbReference type="SUPFAM" id="SSF56281">
    <property type="entry name" value="Metallo-hydrolase/oxidoreductase"/>
    <property type="match status" value="1"/>
</dbReference>
<evidence type="ECO:0000256" key="1">
    <source>
        <dbReference type="ARBA" id="ARBA00007121"/>
    </source>
</evidence>
<reference evidence="3 4" key="1">
    <citation type="submission" date="2018-08" db="EMBL/GenBank/DDBJ databases">
        <title>Genomic Encyclopedia of Type Strains, Phase IV (KMG-IV): sequencing the most valuable type-strain genomes for metagenomic binning, comparative biology and taxonomic classification.</title>
        <authorList>
            <person name="Goeker M."/>
        </authorList>
    </citation>
    <scope>NUCLEOTIDE SEQUENCE [LARGE SCALE GENOMIC DNA]</scope>
    <source>
        <strain evidence="3 4">DSM 23923</strain>
    </source>
</reference>
<dbReference type="PIRSF" id="PIRSF005243">
    <property type="entry name" value="ROO"/>
    <property type="match status" value="1"/>
</dbReference>